<proteinExistence type="predicted"/>
<evidence type="ECO:0000313" key="2">
    <source>
        <dbReference type="Proteomes" id="UP001501237"/>
    </source>
</evidence>
<evidence type="ECO:0000313" key="1">
    <source>
        <dbReference type="EMBL" id="GAA3218002.1"/>
    </source>
</evidence>
<keyword evidence="2" id="KW-1185">Reference proteome</keyword>
<comment type="caution">
    <text evidence="1">The sequence shown here is derived from an EMBL/GenBank/DDBJ whole genome shotgun (WGS) entry which is preliminary data.</text>
</comment>
<organism evidence="1 2">
    <name type="scientific">Actinocorallia longicatena</name>
    <dbReference type="NCBI Taxonomy" id="111803"/>
    <lineage>
        <taxon>Bacteria</taxon>
        <taxon>Bacillati</taxon>
        <taxon>Actinomycetota</taxon>
        <taxon>Actinomycetes</taxon>
        <taxon>Streptosporangiales</taxon>
        <taxon>Thermomonosporaceae</taxon>
        <taxon>Actinocorallia</taxon>
    </lineage>
</organism>
<dbReference type="Proteomes" id="UP001501237">
    <property type="component" value="Unassembled WGS sequence"/>
</dbReference>
<sequence>MRELSETIQQRLDEAYASLRAATLDGDVYLVDLRQAEIDELRRIAANHDLLPHAGATPD</sequence>
<reference evidence="2" key="1">
    <citation type="journal article" date="2019" name="Int. J. Syst. Evol. Microbiol.">
        <title>The Global Catalogue of Microorganisms (GCM) 10K type strain sequencing project: providing services to taxonomists for standard genome sequencing and annotation.</title>
        <authorList>
            <consortium name="The Broad Institute Genomics Platform"/>
            <consortium name="The Broad Institute Genome Sequencing Center for Infectious Disease"/>
            <person name="Wu L."/>
            <person name="Ma J."/>
        </authorList>
    </citation>
    <scope>NUCLEOTIDE SEQUENCE [LARGE SCALE GENOMIC DNA]</scope>
    <source>
        <strain evidence="2">JCM 9377</strain>
    </source>
</reference>
<protein>
    <submittedName>
        <fullName evidence="1">Uncharacterized protein</fullName>
    </submittedName>
</protein>
<dbReference type="RefSeq" id="WP_344830668.1">
    <property type="nucleotide sequence ID" value="NZ_BAAAUV010000009.1"/>
</dbReference>
<accession>A0ABP6QF25</accession>
<name>A0ABP6QF25_9ACTN</name>
<dbReference type="EMBL" id="BAAAUV010000009">
    <property type="protein sequence ID" value="GAA3218002.1"/>
    <property type="molecule type" value="Genomic_DNA"/>
</dbReference>
<gene>
    <name evidence="1" type="ORF">GCM10010468_41190</name>
</gene>